<protein>
    <recommendedName>
        <fullName evidence="19">Dihydromonacolin L monooxygenase LovA</fullName>
        <ecNumber evidence="17">1.14.14.124</ecNumber>
        <ecNumber evidence="18">1.14.14.125</ecNumber>
    </recommendedName>
    <alternativeName>
        <fullName evidence="21">Dihydromonacolin L hydroxylase</fullName>
    </alternativeName>
    <alternativeName>
        <fullName evidence="22">Lovastatin biosynthesis cluster protein A</fullName>
    </alternativeName>
    <alternativeName>
        <fullName evidence="20">Monacolin L hydroxylase</fullName>
    </alternativeName>
</protein>
<evidence type="ECO:0000256" key="18">
    <source>
        <dbReference type="ARBA" id="ARBA00066329"/>
    </source>
</evidence>
<comment type="subcellular location">
    <subcellularLocation>
        <location evidence="2">Endoplasmic reticulum membrane</location>
        <topology evidence="2">Single-pass type II membrane protein</topology>
    </subcellularLocation>
</comment>
<evidence type="ECO:0000256" key="7">
    <source>
        <dbReference type="ARBA" id="ARBA00022824"/>
    </source>
</evidence>
<dbReference type="InterPro" id="IPR002403">
    <property type="entry name" value="Cyt_P450_E_grp-IV"/>
</dbReference>
<evidence type="ECO:0000256" key="19">
    <source>
        <dbReference type="ARBA" id="ARBA00067132"/>
    </source>
</evidence>
<keyword evidence="11 23" id="KW-0408">Iron</keyword>
<accession>A0A5N6EF53</accession>
<comment type="catalytic activity">
    <reaction evidence="14">
        <text>dihydromonacolin L carboxylate + reduced [NADPH--hemoprotein reductase] + O2 = monacolin L carboxylate + oxidized [NADPH--hemoprotein reductase] + 2 H2O + H(+)</text>
        <dbReference type="Rhea" id="RHEA:42368"/>
        <dbReference type="Rhea" id="RHEA-COMP:11964"/>
        <dbReference type="Rhea" id="RHEA-COMP:11965"/>
        <dbReference type="ChEBI" id="CHEBI:15377"/>
        <dbReference type="ChEBI" id="CHEBI:15378"/>
        <dbReference type="ChEBI" id="CHEBI:15379"/>
        <dbReference type="ChEBI" id="CHEBI:57618"/>
        <dbReference type="ChEBI" id="CHEBI:58210"/>
        <dbReference type="ChEBI" id="CHEBI:79031"/>
        <dbReference type="ChEBI" id="CHEBI:79044"/>
        <dbReference type="EC" id="1.14.14.124"/>
    </reaction>
    <physiologicalReaction direction="left-to-right" evidence="14">
        <dbReference type="Rhea" id="RHEA:42369"/>
    </physiologicalReaction>
</comment>
<dbReference type="InterPro" id="IPR001128">
    <property type="entry name" value="Cyt_P450"/>
</dbReference>
<evidence type="ECO:0000256" key="22">
    <source>
        <dbReference type="ARBA" id="ARBA00082945"/>
    </source>
</evidence>
<dbReference type="AlphaFoldDB" id="A0A5N6EF53"/>
<gene>
    <name evidence="26" type="ORF">BDV33DRAFT_22111</name>
</gene>
<evidence type="ECO:0000256" key="23">
    <source>
        <dbReference type="PIRSR" id="PIRSR602403-1"/>
    </source>
</evidence>
<evidence type="ECO:0000256" key="3">
    <source>
        <dbReference type="ARBA" id="ARBA00010617"/>
    </source>
</evidence>
<evidence type="ECO:0000256" key="14">
    <source>
        <dbReference type="ARBA" id="ARBA00050755"/>
    </source>
</evidence>
<dbReference type="Gene3D" id="1.10.630.10">
    <property type="entry name" value="Cytochrome P450"/>
    <property type="match status" value="1"/>
</dbReference>
<evidence type="ECO:0000256" key="20">
    <source>
        <dbReference type="ARBA" id="ARBA00079237"/>
    </source>
</evidence>
<evidence type="ECO:0000256" key="9">
    <source>
        <dbReference type="ARBA" id="ARBA00022989"/>
    </source>
</evidence>
<keyword evidence="13 25" id="KW-0472">Membrane</keyword>
<dbReference type="GO" id="GO:0140735">
    <property type="term" value="P:lovastatin biosynthetic process"/>
    <property type="evidence" value="ECO:0007669"/>
    <property type="project" value="UniProtKB-ARBA"/>
</dbReference>
<evidence type="ECO:0000256" key="15">
    <source>
        <dbReference type="ARBA" id="ARBA00051212"/>
    </source>
</evidence>
<dbReference type="PANTHER" id="PTHR46206">
    <property type="entry name" value="CYTOCHROME P450"/>
    <property type="match status" value="1"/>
</dbReference>
<dbReference type="PRINTS" id="PR00465">
    <property type="entry name" value="EP450IV"/>
</dbReference>
<evidence type="ECO:0000313" key="27">
    <source>
        <dbReference type="Proteomes" id="UP000326799"/>
    </source>
</evidence>
<comment type="similarity">
    <text evidence="3 24">Belongs to the cytochrome P450 family.</text>
</comment>
<dbReference type="SUPFAM" id="SSF48264">
    <property type="entry name" value="Cytochrome P450"/>
    <property type="match status" value="1"/>
</dbReference>
<dbReference type="Pfam" id="PF00067">
    <property type="entry name" value="p450"/>
    <property type="match status" value="1"/>
</dbReference>
<evidence type="ECO:0000256" key="13">
    <source>
        <dbReference type="ARBA" id="ARBA00023136"/>
    </source>
</evidence>
<evidence type="ECO:0000256" key="16">
    <source>
        <dbReference type="ARBA" id="ARBA00060567"/>
    </source>
</evidence>
<evidence type="ECO:0000256" key="2">
    <source>
        <dbReference type="ARBA" id="ARBA00004648"/>
    </source>
</evidence>
<evidence type="ECO:0000256" key="17">
    <source>
        <dbReference type="ARBA" id="ARBA00066328"/>
    </source>
</evidence>
<dbReference type="EC" id="1.14.14.124" evidence="17"/>
<dbReference type="FunFam" id="1.10.630.10:FF:000059">
    <property type="entry name" value="Cytochrome P450 monooxygenase"/>
    <property type="match status" value="1"/>
</dbReference>
<keyword evidence="8" id="KW-0735">Signal-anchor</keyword>
<keyword evidence="27" id="KW-1185">Reference proteome</keyword>
<evidence type="ECO:0000256" key="5">
    <source>
        <dbReference type="ARBA" id="ARBA00022692"/>
    </source>
</evidence>
<evidence type="ECO:0000256" key="1">
    <source>
        <dbReference type="ARBA" id="ARBA00001971"/>
    </source>
</evidence>
<dbReference type="PROSITE" id="PS00086">
    <property type="entry name" value="CYTOCHROME_P450"/>
    <property type="match status" value="1"/>
</dbReference>
<evidence type="ECO:0000256" key="21">
    <source>
        <dbReference type="ARBA" id="ARBA00079297"/>
    </source>
</evidence>
<dbReference type="GO" id="GO:0005506">
    <property type="term" value="F:iron ion binding"/>
    <property type="evidence" value="ECO:0007669"/>
    <property type="project" value="InterPro"/>
</dbReference>
<evidence type="ECO:0000256" key="8">
    <source>
        <dbReference type="ARBA" id="ARBA00022968"/>
    </source>
</evidence>
<dbReference type="GO" id="GO:0005789">
    <property type="term" value="C:endoplasmic reticulum membrane"/>
    <property type="evidence" value="ECO:0007669"/>
    <property type="project" value="UniProtKB-SubCell"/>
</dbReference>
<name>A0A5N6EF53_9EURO</name>
<evidence type="ECO:0000256" key="25">
    <source>
        <dbReference type="SAM" id="Phobius"/>
    </source>
</evidence>
<comment type="catalytic activity">
    <reaction evidence="15">
        <text>monacolin L carboxylate + reduced [NADPH--hemoprotein reductase] + O2 = monacolin J carboxylate + oxidized [NADPH--hemoprotein reductase] + H2O + H(+)</text>
        <dbReference type="Rhea" id="RHEA:29599"/>
        <dbReference type="Rhea" id="RHEA-COMP:11964"/>
        <dbReference type="Rhea" id="RHEA-COMP:11965"/>
        <dbReference type="ChEBI" id="CHEBI:15377"/>
        <dbReference type="ChEBI" id="CHEBI:15378"/>
        <dbReference type="ChEBI" id="CHEBI:15379"/>
        <dbReference type="ChEBI" id="CHEBI:57618"/>
        <dbReference type="ChEBI" id="CHEBI:58210"/>
        <dbReference type="ChEBI" id="CHEBI:79035"/>
        <dbReference type="ChEBI" id="CHEBI:79044"/>
        <dbReference type="EC" id="1.14.14.125"/>
    </reaction>
    <physiologicalReaction direction="left-to-right" evidence="15">
        <dbReference type="Rhea" id="RHEA:29600"/>
    </physiologicalReaction>
</comment>
<keyword evidence="6 23" id="KW-0479">Metal-binding</keyword>
<dbReference type="CDD" id="cd11041">
    <property type="entry name" value="CYP503A1-like"/>
    <property type="match status" value="1"/>
</dbReference>
<keyword evidence="5 25" id="KW-0812">Transmembrane</keyword>
<keyword evidence="9 25" id="KW-1133">Transmembrane helix</keyword>
<keyword evidence="4 23" id="KW-0349">Heme</keyword>
<evidence type="ECO:0000256" key="11">
    <source>
        <dbReference type="ARBA" id="ARBA00023004"/>
    </source>
</evidence>
<keyword evidence="12 24" id="KW-0503">Monooxygenase</keyword>
<evidence type="ECO:0000256" key="24">
    <source>
        <dbReference type="RuleBase" id="RU000461"/>
    </source>
</evidence>
<dbReference type="EMBL" id="ML733516">
    <property type="protein sequence ID" value="KAB8214990.1"/>
    <property type="molecule type" value="Genomic_DNA"/>
</dbReference>
<reference evidence="26 27" key="1">
    <citation type="submission" date="2019-04" db="EMBL/GenBank/DDBJ databases">
        <title>Fungal friends and foes A comparative genomics study of 23 Aspergillus species from section Flavi.</title>
        <authorList>
            <consortium name="DOE Joint Genome Institute"/>
            <person name="Kjaerbolling I."/>
            <person name="Vesth T.C."/>
            <person name="Frisvad J.C."/>
            <person name="Nybo J.L."/>
            <person name="Theobald S."/>
            <person name="Kildgaard S."/>
            <person name="Petersen T.I."/>
            <person name="Kuo A."/>
            <person name="Sato A."/>
            <person name="Lyhne E.K."/>
            <person name="Kogle M.E."/>
            <person name="Wiebenga A."/>
            <person name="Kun R.S."/>
            <person name="Lubbers R.J."/>
            <person name="Makela M.R."/>
            <person name="Barry K."/>
            <person name="Chovatia M."/>
            <person name="Clum A."/>
            <person name="Daum C."/>
            <person name="Haridas S."/>
            <person name="He G."/>
            <person name="LaButti K."/>
            <person name="Lipzen A."/>
            <person name="Mondo S."/>
            <person name="Pangilinan J."/>
            <person name="Riley R."/>
            <person name="Salamov A."/>
            <person name="Simmons B.A."/>
            <person name="Magnuson J.K."/>
            <person name="Henrissat B."/>
            <person name="Mortensen U.H."/>
            <person name="Larsen T.O."/>
            <person name="De vries R.P."/>
            <person name="Grigoriev I.V."/>
            <person name="Machida M."/>
            <person name="Baker S.E."/>
            <person name="Andersen M.R."/>
        </authorList>
    </citation>
    <scope>NUCLEOTIDE SEQUENCE [LARGE SCALE GENOMIC DNA]</scope>
    <source>
        <strain evidence="26 27">CBS 126849</strain>
    </source>
</reference>
<sequence length="544" mass="61652">MSVLATFLESHYFFQGIAVALALIFVSNFYRELADGLPYRKIPLVGRSRWEISNTKAKKLFVTSAKDLMVQGFSQGRTVFQAMFTAGPTIVLHPRYVNELKNHPHLDFGEAVRKSFFGATIPGFEPFNNQTKEDIAIEVINKKLTHTLGMVLLLAEKLRLFSNDFVLSLGQLTIPLSKETAAVLTDKLPGSDEWKPFTFAQEIPHMVARLSSLVFLGEKICRNETWLNVSVNYTIDAFNAARELRDWPAVSRPFIHWFMPSMQKLRHHKKVAAEIVQQEIIKRDMIREGKLPEENPPRTHADALDWFREVAAGRPYDETVSQIGLSVAAIHTTSNMLTNVMYDLTAHPEYIQPLRDEIKAIVEEDGILKKTSLTKMKLMDSVMKESQRTNPVSIAFFNRIATETVVLSDGTSIPKGASVVVSAHVMQDESIYPNAEVYDGFRFYNKRQVPGNEHRYQFVTTSPEHLGFGHGMHACPGRFFANNEIKILLAHLLLKYDWKFADRVDRPKSILHGTEIICDPTVKLLYKSRQPEIDLSALGEGTTD</sequence>
<dbReference type="EC" id="1.14.14.125" evidence="18"/>
<proteinExistence type="inferred from homology"/>
<dbReference type="GO" id="GO:0016705">
    <property type="term" value="F:oxidoreductase activity, acting on paired donors, with incorporation or reduction of molecular oxygen"/>
    <property type="evidence" value="ECO:0007669"/>
    <property type="project" value="InterPro"/>
</dbReference>
<comment type="pathway">
    <text evidence="16">Polyketide biosynthesis; lovastatin biosynthesis.</text>
</comment>
<dbReference type="Proteomes" id="UP000326799">
    <property type="component" value="Unassembled WGS sequence"/>
</dbReference>
<organism evidence="26 27">
    <name type="scientific">Aspergillus novoparasiticus</name>
    <dbReference type="NCBI Taxonomy" id="986946"/>
    <lineage>
        <taxon>Eukaryota</taxon>
        <taxon>Fungi</taxon>
        <taxon>Dikarya</taxon>
        <taxon>Ascomycota</taxon>
        <taxon>Pezizomycotina</taxon>
        <taxon>Eurotiomycetes</taxon>
        <taxon>Eurotiomycetidae</taxon>
        <taxon>Eurotiales</taxon>
        <taxon>Aspergillaceae</taxon>
        <taxon>Aspergillus</taxon>
        <taxon>Aspergillus subgen. Circumdati</taxon>
    </lineage>
</organism>
<keyword evidence="7" id="KW-0256">Endoplasmic reticulum</keyword>
<evidence type="ECO:0000256" key="6">
    <source>
        <dbReference type="ARBA" id="ARBA00022723"/>
    </source>
</evidence>
<dbReference type="InterPro" id="IPR036396">
    <property type="entry name" value="Cyt_P450_sf"/>
</dbReference>
<feature type="binding site" description="axial binding residue" evidence="23">
    <location>
        <position position="475"/>
    </location>
    <ligand>
        <name>heme</name>
        <dbReference type="ChEBI" id="CHEBI:30413"/>
    </ligand>
    <ligandPart>
        <name>Fe</name>
        <dbReference type="ChEBI" id="CHEBI:18248"/>
    </ligandPart>
</feature>
<dbReference type="InterPro" id="IPR017972">
    <property type="entry name" value="Cyt_P450_CS"/>
</dbReference>
<feature type="transmembrane region" description="Helical" evidence="25">
    <location>
        <begin position="12"/>
        <end position="30"/>
    </location>
</feature>
<evidence type="ECO:0000256" key="4">
    <source>
        <dbReference type="ARBA" id="ARBA00022617"/>
    </source>
</evidence>
<evidence type="ECO:0000313" key="26">
    <source>
        <dbReference type="EMBL" id="KAB8214990.1"/>
    </source>
</evidence>
<keyword evidence="10 24" id="KW-0560">Oxidoreductase</keyword>
<dbReference type="PANTHER" id="PTHR46206:SF2">
    <property type="entry name" value="CYTOCHROME P450 MONOOXYGENASE AUSG-RELATED"/>
    <property type="match status" value="1"/>
</dbReference>
<dbReference type="GO" id="GO:0004497">
    <property type="term" value="F:monooxygenase activity"/>
    <property type="evidence" value="ECO:0007669"/>
    <property type="project" value="UniProtKB-KW"/>
</dbReference>
<evidence type="ECO:0000256" key="12">
    <source>
        <dbReference type="ARBA" id="ARBA00023033"/>
    </source>
</evidence>
<evidence type="ECO:0000256" key="10">
    <source>
        <dbReference type="ARBA" id="ARBA00023002"/>
    </source>
</evidence>
<comment type="cofactor">
    <cofactor evidence="1 23">
        <name>heme</name>
        <dbReference type="ChEBI" id="CHEBI:30413"/>
    </cofactor>
</comment>
<dbReference type="GO" id="GO:0020037">
    <property type="term" value="F:heme binding"/>
    <property type="evidence" value="ECO:0007669"/>
    <property type="project" value="InterPro"/>
</dbReference>